<dbReference type="EMBL" id="MFAT01000074">
    <property type="protein sequence ID" value="OGD85221.1"/>
    <property type="molecule type" value="Genomic_DNA"/>
</dbReference>
<dbReference type="AlphaFoldDB" id="A0A1F5G040"/>
<sequence length="197" mass="23079">MKKIEIIWRELLHQVIEKGNRRFTQKEIASKFSYSTSTVFQALKVPRKMGAIKVSGRLFTIEDWEKLLYYWASIRNMEQEVKLLKHVNLPIFEIEGKMPPNIVFGGFIAARQILKGDVPADYDMVLVYASTLDEITKRFEFTKGRNNLMVLAADPYLITYGQITTIAQTFVDLWNLPYWYAKEYTRSLKEKIDELLP</sequence>
<evidence type="ECO:0008006" key="3">
    <source>
        <dbReference type="Google" id="ProtNLM"/>
    </source>
</evidence>
<evidence type="ECO:0000313" key="1">
    <source>
        <dbReference type="EMBL" id="OGD85221.1"/>
    </source>
</evidence>
<organism evidence="1 2">
    <name type="scientific">Candidatus Curtissbacteria bacterium RBG_13_35_7</name>
    <dbReference type="NCBI Taxonomy" id="1797705"/>
    <lineage>
        <taxon>Bacteria</taxon>
        <taxon>Candidatus Curtissiibacteriota</taxon>
    </lineage>
</organism>
<comment type="caution">
    <text evidence="1">The sequence shown here is derived from an EMBL/GenBank/DDBJ whole genome shotgun (WGS) entry which is preliminary data.</text>
</comment>
<name>A0A1F5G040_9BACT</name>
<evidence type="ECO:0000313" key="2">
    <source>
        <dbReference type="Proteomes" id="UP000176317"/>
    </source>
</evidence>
<dbReference type="SUPFAM" id="SSF46785">
    <property type="entry name" value="Winged helix' DNA-binding domain"/>
    <property type="match status" value="1"/>
</dbReference>
<accession>A0A1F5G040</accession>
<gene>
    <name evidence="1" type="ORF">A2164_01675</name>
</gene>
<protein>
    <recommendedName>
        <fullName evidence="3">Helix-turn-helix type 11 domain-containing protein</fullName>
    </recommendedName>
</protein>
<reference evidence="1 2" key="1">
    <citation type="journal article" date="2016" name="Nat. Commun.">
        <title>Thousands of microbial genomes shed light on interconnected biogeochemical processes in an aquifer system.</title>
        <authorList>
            <person name="Anantharaman K."/>
            <person name="Brown C.T."/>
            <person name="Hug L.A."/>
            <person name="Sharon I."/>
            <person name="Castelle C.J."/>
            <person name="Probst A.J."/>
            <person name="Thomas B.C."/>
            <person name="Singh A."/>
            <person name="Wilkins M.J."/>
            <person name="Karaoz U."/>
            <person name="Brodie E.L."/>
            <person name="Williams K.H."/>
            <person name="Hubbard S.S."/>
            <person name="Banfield J.F."/>
        </authorList>
    </citation>
    <scope>NUCLEOTIDE SEQUENCE [LARGE SCALE GENOMIC DNA]</scope>
</reference>
<dbReference type="Proteomes" id="UP000176317">
    <property type="component" value="Unassembled WGS sequence"/>
</dbReference>
<proteinExistence type="predicted"/>
<dbReference type="InterPro" id="IPR036390">
    <property type="entry name" value="WH_DNA-bd_sf"/>
</dbReference>